<sequence length="88" mass="10293">MIFNRVVDITRNTLYDVHSEQLTLEIVMLNCGFECHQVGGPWIAENPACPYHNSSHSEREQEIRLILERVWYREISADDGYDQIEALL</sequence>
<organism evidence="1">
    <name type="scientific">Pseudomonas phage Pyxpy01</name>
    <dbReference type="NCBI Taxonomy" id="3138546"/>
    <lineage>
        <taxon>Viruses</taxon>
    </lineage>
</organism>
<gene>
    <name evidence="1" type="ORF">Pyxpy01_00109</name>
</gene>
<accession>A0AAU6VY37</accession>
<reference evidence="1" key="1">
    <citation type="journal article" date="2024" name="J. Gen. Virol.">
        <title>Novel phages of Pseudomonas syringae unveil numerous potential auxiliary metabolic genes.</title>
        <authorList>
            <person name="Feltin C."/>
            <person name="Garneau J.R."/>
            <person name="Morris C.E."/>
            <person name="Berard A."/>
            <person name="Torres-Barcelo C."/>
        </authorList>
    </citation>
    <scope>NUCLEOTIDE SEQUENCE</scope>
</reference>
<name>A0AAU6VY37_9VIRU</name>
<dbReference type="EMBL" id="PP179310">
    <property type="protein sequence ID" value="XAI69407.1"/>
    <property type="molecule type" value="Genomic_DNA"/>
</dbReference>
<proteinExistence type="predicted"/>
<evidence type="ECO:0000313" key="1">
    <source>
        <dbReference type="EMBL" id="XAI69407.1"/>
    </source>
</evidence>
<protein>
    <submittedName>
        <fullName evidence="1">Uncharacterized protein</fullName>
    </submittedName>
</protein>